<feature type="compositionally biased region" description="Low complexity" evidence="1">
    <location>
        <begin position="69"/>
        <end position="78"/>
    </location>
</feature>
<feature type="compositionally biased region" description="Basic residues" evidence="1">
    <location>
        <begin position="149"/>
        <end position="164"/>
    </location>
</feature>
<accession>A0A150U1U6</accession>
<organism evidence="2 3">
    <name type="scientific">Sorangium cellulosum</name>
    <name type="common">Polyangium cellulosum</name>
    <dbReference type="NCBI Taxonomy" id="56"/>
    <lineage>
        <taxon>Bacteria</taxon>
        <taxon>Pseudomonadati</taxon>
        <taxon>Myxococcota</taxon>
        <taxon>Polyangia</taxon>
        <taxon>Polyangiales</taxon>
        <taxon>Polyangiaceae</taxon>
        <taxon>Sorangium</taxon>
    </lineage>
</organism>
<proteinExistence type="predicted"/>
<comment type="caution">
    <text evidence="2">The sequence shown here is derived from an EMBL/GenBank/DDBJ whole genome shotgun (WGS) entry which is preliminary data.</text>
</comment>
<evidence type="ECO:0000313" key="2">
    <source>
        <dbReference type="EMBL" id="KYG10911.1"/>
    </source>
</evidence>
<name>A0A150U1U6_SORCE</name>
<protein>
    <submittedName>
        <fullName evidence="2">Uncharacterized protein</fullName>
    </submittedName>
</protein>
<feature type="compositionally biased region" description="Low complexity" evidence="1">
    <location>
        <begin position="103"/>
        <end position="124"/>
    </location>
</feature>
<dbReference type="AlphaFoldDB" id="A0A150U1U6"/>
<evidence type="ECO:0000256" key="1">
    <source>
        <dbReference type="SAM" id="MobiDB-lite"/>
    </source>
</evidence>
<dbReference type="Proteomes" id="UP000075502">
    <property type="component" value="Unassembled WGS sequence"/>
</dbReference>
<sequence>MDKMTLTGPQQSVYEFVAKHGAVEMAQLKSRGLDVRAANNLVKSGVLTLTNNVYRIKARKKAAKEDEAPTSAPAEAAPISQPQEVVPASEQAPEAANDTVETPESPAAGSEAQAGGQAPETAVEASEKAAEEVGEASEAQVEQPAAGKKASKKTKAPKAPRAKKTVTNATGRCLCGCGAELGPKRRFAQGHDAKLHSIVLKVARGQAGRGALPEACVDKFSPTMTYLNGAPWMTDEIREAIGL</sequence>
<evidence type="ECO:0000313" key="3">
    <source>
        <dbReference type="Proteomes" id="UP000075502"/>
    </source>
</evidence>
<feature type="region of interest" description="Disordered" evidence="1">
    <location>
        <begin position="61"/>
        <end position="164"/>
    </location>
</feature>
<gene>
    <name evidence="2" type="ORF">BE21_09480</name>
</gene>
<dbReference type="EMBL" id="JEME01000183">
    <property type="protein sequence ID" value="KYG10911.1"/>
    <property type="molecule type" value="Genomic_DNA"/>
</dbReference>
<reference evidence="2 3" key="1">
    <citation type="submission" date="2014-02" db="EMBL/GenBank/DDBJ databases">
        <title>The small core and large imbalanced accessory genome model reveals a collaborative survival strategy of Sorangium cellulosum strains in nature.</title>
        <authorList>
            <person name="Han K."/>
            <person name="Peng R."/>
            <person name="Blom J."/>
            <person name="Li Y.-Z."/>
        </authorList>
    </citation>
    <scope>NUCLEOTIDE SEQUENCE [LARGE SCALE GENOMIC DNA]</scope>
    <source>
        <strain evidence="2 3">So0007-03</strain>
    </source>
</reference>
<feature type="compositionally biased region" description="Low complexity" evidence="1">
    <location>
        <begin position="136"/>
        <end position="148"/>
    </location>
</feature>